<organism evidence="3 4">
    <name type="scientific">Oedothorax gibbosus</name>
    <dbReference type="NCBI Taxonomy" id="931172"/>
    <lineage>
        <taxon>Eukaryota</taxon>
        <taxon>Metazoa</taxon>
        <taxon>Ecdysozoa</taxon>
        <taxon>Arthropoda</taxon>
        <taxon>Chelicerata</taxon>
        <taxon>Arachnida</taxon>
        <taxon>Araneae</taxon>
        <taxon>Araneomorphae</taxon>
        <taxon>Entelegynae</taxon>
        <taxon>Araneoidea</taxon>
        <taxon>Linyphiidae</taxon>
        <taxon>Erigoninae</taxon>
        <taxon>Oedothorax</taxon>
    </lineage>
</organism>
<feature type="region of interest" description="Disordered" evidence="1">
    <location>
        <begin position="156"/>
        <end position="178"/>
    </location>
</feature>
<dbReference type="AlphaFoldDB" id="A0AAV6ULK7"/>
<protein>
    <recommendedName>
        <fullName evidence="2">C2H2-type domain-containing protein</fullName>
    </recommendedName>
</protein>
<feature type="domain" description="C2H2-type" evidence="2">
    <location>
        <begin position="127"/>
        <end position="148"/>
    </location>
</feature>
<proteinExistence type="predicted"/>
<keyword evidence="4" id="KW-1185">Reference proteome</keyword>
<dbReference type="PROSITE" id="PS00028">
    <property type="entry name" value="ZINC_FINGER_C2H2_1"/>
    <property type="match status" value="1"/>
</dbReference>
<evidence type="ECO:0000313" key="4">
    <source>
        <dbReference type="Proteomes" id="UP000827092"/>
    </source>
</evidence>
<name>A0AAV6ULK7_9ARAC</name>
<reference evidence="3 4" key="1">
    <citation type="journal article" date="2022" name="Nat. Ecol. Evol.">
        <title>A masculinizing supergene underlies an exaggerated male reproductive morph in a spider.</title>
        <authorList>
            <person name="Hendrickx F."/>
            <person name="De Corte Z."/>
            <person name="Sonet G."/>
            <person name="Van Belleghem S.M."/>
            <person name="Kostlbacher S."/>
            <person name="Vangestel C."/>
        </authorList>
    </citation>
    <scope>NUCLEOTIDE SEQUENCE [LARGE SCALE GENOMIC DNA]</scope>
    <source>
        <strain evidence="3">W744_W776</strain>
    </source>
</reference>
<dbReference type="EMBL" id="JAFNEN010000372">
    <property type="protein sequence ID" value="KAG8184511.1"/>
    <property type="molecule type" value="Genomic_DNA"/>
</dbReference>
<evidence type="ECO:0000259" key="2">
    <source>
        <dbReference type="PROSITE" id="PS00028"/>
    </source>
</evidence>
<sequence>MWSQMFCPSQANPLPSFEDTLGTVLRKSSTVVVTVDPPLPGAPSSPPPTSPSAQNAAADSTTLGLPDWDQILSPSQFQGARCSPEAPFFAPPTSLPPASLMTLSPALDKIPPIAPTTSPTPNEVWKCDFCEKQFANAADCDAHLAEVHLFSLEPVESLSSPPTASAAPSTVPSPNTGA</sequence>
<gene>
    <name evidence="3" type="ORF">JTE90_002357</name>
</gene>
<evidence type="ECO:0000256" key="1">
    <source>
        <dbReference type="SAM" id="MobiDB-lite"/>
    </source>
</evidence>
<dbReference type="Proteomes" id="UP000827092">
    <property type="component" value="Unassembled WGS sequence"/>
</dbReference>
<accession>A0AAV6ULK7</accession>
<evidence type="ECO:0000313" key="3">
    <source>
        <dbReference type="EMBL" id="KAG8184511.1"/>
    </source>
</evidence>
<dbReference type="InterPro" id="IPR013087">
    <property type="entry name" value="Znf_C2H2_type"/>
</dbReference>
<feature type="compositionally biased region" description="Pro residues" evidence="1">
    <location>
        <begin position="37"/>
        <end position="50"/>
    </location>
</feature>
<feature type="region of interest" description="Disordered" evidence="1">
    <location>
        <begin position="34"/>
        <end position="61"/>
    </location>
</feature>
<comment type="caution">
    <text evidence="3">The sequence shown here is derived from an EMBL/GenBank/DDBJ whole genome shotgun (WGS) entry which is preliminary data.</text>
</comment>